<dbReference type="Proteomes" id="UP000886998">
    <property type="component" value="Unassembled WGS sequence"/>
</dbReference>
<dbReference type="EMBL" id="BMAV01019298">
    <property type="protein sequence ID" value="GFY72237.1"/>
    <property type="molecule type" value="Genomic_DNA"/>
</dbReference>
<reference evidence="1" key="1">
    <citation type="submission" date="2020-08" db="EMBL/GenBank/DDBJ databases">
        <title>Multicomponent nature underlies the extraordinary mechanical properties of spider dragline silk.</title>
        <authorList>
            <person name="Kono N."/>
            <person name="Nakamura H."/>
            <person name="Mori M."/>
            <person name="Yoshida Y."/>
            <person name="Ohtoshi R."/>
            <person name="Malay A.D."/>
            <person name="Moran D.A.P."/>
            <person name="Tomita M."/>
            <person name="Numata K."/>
            <person name="Arakawa K."/>
        </authorList>
    </citation>
    <scope>NUCLEOTIDE SEQUENCE</scope>
</reference>
<comment type="caution">
    <text evidence="1">The sequence shown here is derived from an EMBL/GenBank/DDBJ whole genome shotgun (WGS) entry which is preliminary data.</text>
</comment>
<accession>A0A8X6YHS9</accession>
<protein>
    <submittedName>
        <fullName evidence="1">Uncharacterized protein</fullName>
    </submittedName>
</protein>
<dbReference type="AlphaFoldDB" id="A0A8X6YHS9"/>
<keyword evidence="2" id="KW-1185">Reference proteome</keyword>
<sequence length="127" mass="14454">MSERWPALQVSLRQKFAPRKNSLCESPHLLPQRKKKLSLFLLVNRDSIECQHGDAFQNVVNCLPIYAVKSHKGQVVSLNLLDVPSTHSMSSSTPSRCPPQNLKAKRKVDEAFDESMQNAWGLWARKQ</sequence>
<evidence type="ECO:0000313" key="1">
    <source>
        <dbReference type="EMBL" id="GFY72237.1"/>
    </source>
</evidence>
<evidence type="ECO:0000313" key="2">
    <source>
        <dbReference type="Proteomes" id="UP000886998"/>
    </source>
</evidence>
<gene>
    <name evidence="1" type="ORF">TNIN_95431</name>
</gene>
<proteinExistence type="predicted"/>
<name>A0A8X6YHS9_9ARAC</name>
<organism evidence="1 2">
    <name type="scientific">Trichonephila inaurata madagascariensis</name>
    <dbReference type="NCBI Taxonomy" id="2747483"/>
    <lineage>
        <taxon>Eukaryota</taxon>
        <taxon>Metazoa</taxon>
        <taxon>Ecdysozoa</taxon>
        <taxon>Arthropoda</taxon>
        <taxon>Chelicerata</taxon>
        <taxon>Arachnida</taxon>
        <taxon>Araneae</taxon>
        <taxon>Araneomorphae</taxon>
        <taxon>Entelegynae</taxon>
        <taxon>Araneoidea</taxon>
        <taxon>Nephilidae</taxon>
        <taxon>Trichonephila</taxon>
        <taxon>Trichonephila inaurata</taxon>
    </lineage>
</organism>